<name>A0A8H6DRW7_COCSA</name>
<protein>
    <submittedName>
        <fullName evidence="2">Uncharacterized protein</fullName>
    </submittedName>
</protein>
<sequence length="312" mass="35540">MDGAAAMREESGFTIPEFLILENLAISLARKLISCGGAYFWSAYEKDTRIDSFKILQEAFYSSVRKKFRQCVFDYGMVMAFYRIRKEGREKKTAKKKRHNTKDADRTMPAVEGCIKSLNLPPSMMLTSQQHVSTFQSTKFENTMESSSSESTMDFDQPGHEHTTIPTSTPRTLRSATKNKEAALTYQSLPQLAEQFGKDSGLTDAELGPLSNTVDYQANQLMEKRSGIPWKDYTYKEKDCCLESTQTMIRVMTKKTVPRASLESMISWLIDTRIHAQGEKVKEKKAAAIYIDKKDADKSHAKVRRFDPIRDI</sequence>
<comment type="caution">
    <text evidence="2">The sequence shown here is derived from an EMBL/GenBank/DDBJ whole genome shotgun (WGS) entry which is preliminary data.</text>
</comment>
<feature type="compositionally biased region" description="Polar residues" evidence="1">
    <location>
        <begin position="164"/>
        <end position="173"/>
    </location>
</feature>
<evidence type="ECO:0000256" key="1">
    <source>
        <dbReference type="SAM" id="MobiDB-lite"/>
    </source>
</evidence>
<feature type="region of interest" description="Disordered" evidence="1">
    <location>
        <begin position="148"/>
        <end position="173"/>
    </location>
</feature>
<accession>A0A8H6DRW7</accession>
<dbReference type="AlphaFoldDB" id="A0A8H6DRW7"/>
<gene>
    <name evidence="2" type="ORF">GGP41_003912</name>
</gene>
<organism evidence="2 3">
    <name type="scientific">Cochliobolus sativus</name>
    <name type="common">Common root rot and spot blotch fungus</name>
    <name type="synonym">Bipolaris sorokiniana</name>
    <dbReference type="NCBI Taxonomy" id="45130"/>
    <lineage>
        <taxon>Eukaryota</taxon>
        <taxon>Fungi</taxon>
        <taxon>Dikarya</taxon>
        <taxon>Ascomycota</taxon>
        <taxon>Pezizomycotina</taxon>
        <taxon>Dothideomycetes</taxon>
        <taxon>Pleosporomycetidae</taxon>
        <taxon>Pleosporales</taxon>
        <taxon>Pleosporineae</taxon>
        <taxon>Pleosporaceae</taxon>
        <taxon>Bipolaris</taxon>
    </lineage>
</organism>
<dbReference type="EMBL" id="WNKQ01000033">
    <property type="protein sequence ID" value="KAF5844035.1"/>
    <property type="molecule type" value="Genomic_DNA"/>
</dbReference>
<proteinExistence type="predicted"/>
<reference evidence="2" key="1">
    <citation type="submission" date="2019-11" db="EMBL/GenBank/DDBJ databases">
        <title>Bipolaris sorokiniana Genome sequencing.</title>
        <authorList>
            <person name="Wang H."/>
        </authorList>
    </citation>
    <scope>NUCLEOTIDE SEQUENCE</scope>
</reference>
<evidence type="ECO:0000313" key="2">
    <source>
        <dbReference type="EMBL" id="KAF5844035.1"/>
    </source>
</evidence>
<evidence type="ECO:0000313" key="3">
    <source>
        <dbReference type="Proteomes" id="UP000624244"/>
    </source>
</evidence>
<dbReference type="Proteomes" id="UP000624244">
    <property type="component" value="Unassembled WGS sequence"/>
</dbReference>